<gene>
    <name evidence="3" type="ORF">MIT9_P1079</name>
</gene>
<dbReference type="AlphaFoldDB" id="A0AAU9C7V0"/>
<dbReference type="SUPFAM" id="SSF48695">
    <property type="entry name" value="Multiheme cytochromes"/>
    <property type="match status" value="1"/>
</dbReference>
<proteinExistence type="predicted"/>
<evidence type="ECO:0000313" key="4">
    <source>
        <dbReference type="Proteomes" id="UP001321825"/>
    </source>
</evidence>
<feature type="signal peptide" evidence="2">
    <location>
        <begin position="1"/>
        <end position="18"/>
    </location>
</feature>
<dbReference type="EMBL" id="AP024714">
    <property type="protein sequence ID" value="BCX81501.1"/>
    <property type="molecule type" value="Genomic_DNA"/>
</dbReference>
<evidence type="ECO:0000256" key="2">
    <source>
        <dbReference type="SAM" id="SignalP"/>
    </source>
</evidence>
<dbReference type="InterPro" id="IPR036280">
    <property type="entry name" value="Multihaem_cyt_sf"/>
</dbReference>
<sequence>MRRLLGALALMLASVAAAEKPKVPPLHHLVDISVPDSMRVDPALPLPADRKLTCPVCHGIKDIDKKDFDKVDKDDPGFLRGGPYRDLTQFCFRCHNQESHQRPNIHAMLDDKGEIKKDHCLYCHEKVPERDRRYRLEEVRLRAPPDKLCWGCHLKTPHLNALEHQVKPSKKVKKQREAFLRDHPEVILPLTSDGRVTCITCHTPHPPGVIRKDLPAAHQVATAKVEEGPVYGDSPWEKVIAEDKRERFAELSRKYGRPLTFRYRQIQKEALLRLPAKDGQLCRACHVFDQ</sequence>
<dbReference type="PANTHER" id="PTHR35038">
    <property type="entry name" value="DISSIMILATORY SULFITE REDUCTASE SIRA"/>
    <property type="match status" value="1"/>
</dbReference>
<feature type="chain" id="PRO_5043538108" description="Doubled CXXCH motif domain-containing protein" evidence="2">
    <location>
        <begin position="19"/>
        <end position="290"/>
    </location>
</feature>
<dbReference type="KEGG" id="mcau:MIT9_P1079"/>
<keyword evidence="1 2" id="KW-0732">Signal</keyword>
<accession>A0AAU9C7V0</accession>
<evidence type="ECO:0000313" key="3">
    <source>
        <dbReference type="EMBL" id="BCX81501.1"/>
    </source>
</evidence>
<protein>
    <recommendedName>
        <fullName evidence="5">Doubled CXXCH motif domain-containing protein</fullName>
    </recommendedName>
</protein>
<organism evidence="3 4">
    <name type="scientific">Methylomarinovum caldicuralii</name>
    <dbReference type="NCBI Taxonomy" id="438856"/>
    <lineage>
        <taxon>Bacteria</taxon>
        <taxon>Pseudomonadati</taxon>
        <taxon>Pseudomonadota</taxon>
        <taxon>Gammaproteobacteria</taxon>
        <taxon>Methylococcales</taxon>
        <taxon>Methylothermaceae</taxon>
        <taxon>Methylomarinovum</taxon>
    </lineage>
</organism>
<reference evidence="4" key="1">
    <citation type="journal article" date="2024" name="Int. J. Syst. Evol. Microbiol.">
        <title>Methylomarinovum tepidoasis sp. nov., a moderately thermophilic methanotroph of the family Methylothermaceae isolated from a deep-sea hydrothermal field.</title>
        <authorList>
            <person name="Hirayama H."/>
            <person name="Takaki Y."/>
            <person name="Abe M."/>
            <person name="Miyazaki M."/>
            <person name="Uematsu K."/>
            <person name="Matsui Y."/>
            <person name="Takai K."/>
        </authorList>
    </citation>
    <scope>NUCLEOTIDE SEQUENCE [LARGE SCALE GENOMIC DNA]</scope>
    <source>
        <strain evidence="4">IT-9</strain>
    </source>
</reference>
<evidence type="ECO:0000256" key="1">
    <source>
        <dbReference type="ARBA" id="ARBA00022729"/>
    </source>
</evidence>
<dbReference type="RefSeq" id="WP_317706423.1">
    <property type="nucleotide sequence ID" value="NZ_AP024714.1"/>
</dbReference>
<dbReference type="InterPro" id="IPR051829">
    <property type="entry name" value="Multiheme_Cytochr_ET"/>
</dbReference>
<dbReference type="Proteomes" id="UP001321825">
    <property type="component" value="Chromosome"/>
</dbReference>
<name>A0AAU9C7V0_9GAMM</name>
<keyword evidence="4" id="KW-1185">Reference proteome</keyword>
<evidence type="ECO:0008006" key="5">
    <source>
        <dbReference type="Google" id="ProtNLM"/>
    </source>
</evidence>